<dbReference type="PANTHER" id="PTHR23407:SF1">
    <property type="entry name" value="5-FORMYLTETRAHYDROFOLATE CYCLO-LIGASE"/>
    <property type="match status" value="1"/>
</dbReference>
<keyword evidence="6" id="KW-1185">Reference proteome</keyword>
<keyword evidence="5" id="KW-0436">Ligase</keyword>
<dbReference type="InterPro" id="IPR037171">
    <property type="entry name" value="NagB/RpiA_transferase-like"/>
</dbReference>
<accession>A0ABY5I0D0</accession>
<name>A0ABY5I0D0_9FIRM</name>
<evidence type="ECO:0000256" key="4">
    <source>
        <dbReference type="RuleBase" id="RU361279"/>
    </source>
</evidence>
<dbReference type="SUPFAM" id="SSF100950">
    <property type="entry name" value="NagB/RpiA/CoA transferase-like"/>
    <property type="match status" value="1"/>
</dbReference>
<evidence type="ECO:0000256" key="2">
    <source>
        <dbReference type="ARBA" id="ARBA00022741"/>
    </source>
</evidence>
<keyword evidence="2 4" id="KW-0547">Nucleotide-binding</keyword>
<evidence type="ECO:0000256" key="1">
    <source>
        <dbReference type="ARBA" id="ARBA00010638"/>
    </source>
</evidence>
<comment type="cofactor">
    <cofactor evidence="4">
        <name>Mg(2+)</name>
        <dbReference type="ChEBI" id="CHEBI:18420"/>
    </cofactor>
</comment>
<dbReference type="EC" id="6.3.3.2" evidence="4"/>
<dbReference type="InterPro" id="IPR024185">
    <property type="entry name" value="FTHF_cligase-like_sf"/>
</dbReference>
<dbReference type="PIRSF" id="PIRSF006806">
    <property type="entry name" value="FTHF_cligase"/>
    <property type="match status" value="1"/>
</dbReference>
<dbReference type="EMBL" id="CP101620">
    <property type="protein sequence ID" value="UTY38380.1"/>
    <property type="molecule type" value="Genomic_DNA"/>
</dbReference>
<dbReference type="NCBIfam" id="TIGR02727">
    <property type="entry name" value="MTHFS_bact"/>
    <property type="match status" value="1"/>
</dbReference>
<keyword evidence="3 4" id="KW-0067">ATP-binding</keyword>
<dbReference type="InterPro" id="IPR002698">
    <property type="entry name" value="FTHF_cligase"/>
</dbReference>
<dbReference type="PANTHER" id="PTHR23407">
    <property type="entry name" value="ATPASE INHIBITOR/5-FORMYLTETRAHYDROFOLATE CYCLO-LIGASE"/>
    <property type="match status" value="1"/>
</dbReference>
<reference evidence="5" key="1">
    <citation type="submission" date="2022-07" db="EMBL/GenBank/DDBJ databases">
        <title>Faecal culturing of patients with breast cancer.</title>
        <authorList>
            <person name="Teng N.M.Y."/>
            <person name="Kiu R."/>
            <person name="Evans R."/>
            <person name="Baker D.J."/>
            <person name="Zenner C."/>
            <person name="Robinson S.D."/>
            <person name="Hall L.J."/>
        </authorList>
    </citation>
    <scope>NUCLEOTIDE SEQUENCE</scope>
    <source>
        <strain evidence="5">LH1062</strain>
    </source>
</reference>
<dbReference type="Pfam" id="PF01812">
    <property type="entry name" value="5-FTHF_cyc-lig"/>
    <property type="match status" value="1"/>
</dbReference>
<proteinExistence type="inferred from homology"/>
<keyword evidence="4" id="KW-0460">Magnesium</keyword>
<gene>
    <name evidence="5" type="ORF">NMU03_11995</name>
</gene>
<evidence type="ECO:0000256" key="3">
    <source>
        <dbReference type="ARBA" id="ARBA00022840"/>
    </source>
</evidence>
<dbReference type="Gene3D" id="3.40.50.10420">
    <property type="entry name" value="NagB/RpiA/CoA transferase-like"/>
    <property type="match status" value="1"/>
</dbReference>
<evidence type="ECO:0000313" key="6">
    <source>
        <dbReference type="Proteomes" id="UP001060112"/>
    </source>
</evidence>
<protein>
    <recommendedName>
        <fullName evidence="4">5-formyltetrahydrofolate cyclo-ligase</fullName>
        <ecNumber evidence="4">6.3.3.2</ecNumber>
    </recommendedName>
</protein>
<sequence length="178" mass="20946">MDKHYLRSLMKEKRLALTPQTFSLYNQKILSKVLLHPQIQKAQTIGCYVSLPQEVDTFKIIQALLPSKQICVPKVRGEDMEFYVIHSLDELQPGCFHVLEPVTSQLIQPHQIDCMLVPLLAYDHQNYRVGYGKGYYDRYFQHHFNGYKIGLAFSFQYVDRIDYDQYDQPLNEVIHEMS</sequence>
<comment type="catalytic activity">
    <reaction evidence="4">
        <text>(6S)-5-formyl-5,6,7,8-tetrahydrofolate + ATP = (6R)-5,10-methenyltetrahydrofolate + ADP + phosphate</text>
        <dbReference type="Rhea" id="RHEA:10488"/>
        <dbReference type="ChEBI" id="CHEBI:30616"/>
        <dbReference type="ChEBI" id="CHEBI:43474"/>
        <dbReference type="ChEBI" id="CHEBI:57455"/>
        <dbReference type="ChEBI" id="CHEBI:57457"/>
        <dbReference type="ChEBI" id="CHEBI:456216"/>
        <dbReference type="EC" id="6.3.3.2"/>
    </reaction>
</comment>
<dbReference type="GO" id="GO:0030272">
    <property type="term" value="F:5-formyltetrahydrofolate cyclo-ligase activity"/>
    <property type="evidence" value="ECO:0007669"/>
    <property type="project" value="UniProtKB-EC"/>
</dbReference>
<keyword evidence="4" id="KW-0479">Metal-binding</keyword>
<dbReference type="RefSeq" id="WP_290138663.1">
    <property type="nucleotide sequence ID" value="NZ_CP101620.1"/>
</dbReference>
<evidence type="ECO:0000313" key="5">
    <source>
        <dbReference type="EMBL" id="UTY38380.1"/>
    </source>
</evidence>
<dbReference type="Proteomes" id="UP001060112">
    <property type="component" value="Chromosome"/>
</dbReference>
<organism evidence="5 6">
    <name type="scientific">Allocoprobacillus halotolerans</name>
    <dbReference type="NCBI Taxonomy" id="2944914"/>
    <lineage>
        <taxon>Bacteria</taxon>
        <taxon>Bacillati</taxon>
        <taxon>Bacillota</taxon>
        <taxon>Erysipelotrichia</taxon>
        <taxon>Erysipelotrichales</taxon>
        <taxon>Erysipelotrichaceae</taxon>
        <taxon>Allocoprobacillus</taxon>
    </lineage>
</organism>
<comment type="similarity">
    <text evidence="1 4">Belongs to the 5-formyltetrahydrofolate cyclo-ligase family.</text>
</comment>